<organism evidence="6 7">
    <name type="scientific">Streptosporangium fragile</name>
    <dbReference type="NCBI Taxonomy" id="46186"/>
    <lineage>
        <taxon>Bacteria</taxon>
        <taxon>Bacillati</taxon>
        <taxon>Actinomycetota</taxon>
        <taxon>Actinomycetes</taxon>
        <taxon>Streptosporangiales</taxon>
        <taxon>Streptosporangiaceae</taxon>
        <taxon>Streptosporangium</taxon>
    </lineage>
</organism>
<proteinExistence type="predicted"/>
<evidence type="ECO:0000256" key="4">
    <source>
        <dbReference type="ARBA" id="ARBA00023136"/>
    </source>
</evidence>
<feature type="domain" description="RDD" evidence="5">
    <location>
        <begin position="22"/>
        <end position="60"/>
    </location>
</feature>
<sequence>MSDESVLISYLNPYAGSPGWRIEVAVTVLFTAYFWRQHALWGQTLGKRLYRLKVVSGATGE</sequence>
<comment type="caution">
    <text evidence="6">The sequence shown here is derived from an EMBL/GenBank/DDBJ whole genome shotgun (WGS) entry which is preliminary data.</text>
</comment>
<evidence type="ECO:0000313" key="7">
    <source>
        <dbReference type="Proteomes" id="UP001500831"/>
    </source>
</evidence>
<reference evidence="6 7" key="1">
    <citation type="journal article" date="2019" name="Int. J. Syst. Evol. Microbiol.">
        <title>The Global Catalogue of Microorganisms (GCM) 10K type strain sequencing project: providing services to taxonomists for standard genome sequencing and annotation.</title>
        <authorList>
            <consortium name="The Broad Institute Genomics Platform"/>
            <consortium name="The Broad Institute Genome Sequencing Center for Infectious Disease"/>
            <person name="Wu L."/>
            <person name="Ma J."/>
        </authorList>
    </citation>
    <scope>NUCLEOTIDE SEQUENCE [LARGE SCALE GENOMIC DNA]</scope>
    <source>
        <strain evidence="6 7">JCM 6242</strain>
    </source>
</reference>
<dbReference type="Proteomes" id="UP001500831">
    <property type="component" value="Unassembled WGS sequence"/>
</dbReference>
<protein>
    <recommendedName>
        <fullName evidence="5">RDD domain-containing protein</fullName>
    </recommendedName>
</protein>
<evidence type="ECO:0000256" key="3">
    <source>
        <dbReference type="ARBA" id="ARBA00022989"/>
    </source>
</evidence>
<comment type="subcellular location">
    <subcellularLocation>
        <location evidence="1">Membrane</location>
        <topology evidence="1">Multi-pass membrane protein</topology>
    </subcellularLocation>
</comment>
<keyword evidence="7" id="KW-1185">Reference proteome</keyword>
<keyword evidence="4" id="KW-0472">Membrane</keyword>
<dbReference type="EMBL" id="BAAAVI010000057">
    <property type="protein sequence ID" value="GAA2896162.1"/>
    <property type="molecule type" value="Genomic_DNA"/>
</dbReference>
<accession>A0ABN3W4S0</accession>
<evidence type="ECO:0000256" key="1">
    <source>
        <dbReference type="ARBA" id="ARBA00004141"/>
    </source>
</evidence>
<evidence type="ECO:0000259" key="5">
    <source>
        <dbReference type="Pfam" id="PF06271"/>
    </source>
</evidence>
<evidence type="ECO:0000313" key="6">
    <source>
        <dbReference type="EMBL" id="GAA2896162.1"/>
    </source>
</evidence>
<evidence type="ECO:0000256" key="2">
    <source>
        <dbReference type="ARBA" id="ARBA00022692"/>
    </source>
</evidence>
<keyword evidence="2" id="KW-0812">Transmembrane</keyword>
<dbReference type="Pfam" id="PF06271">
    <property type="entry name" value="RDD"/>
    <property type="match status" value="1"/>
</dbReference>
<dbReference type="InterPro" id="IPR010432">
    <property type="entry name" value="RDD"/>
</dbReference>
<keyword evidence="3" id="KW-1133">Transmembrane helix</keyword>
<gene>
    <name evidence="6" type="ORF">GCM10010517_61100</name>
</gene>
<name>A0ABN3W4S0_9ACTN</name>